<accession>A0ACB8AIY4</accession>
<protein>
    <submittedName>
        <fullName evidence="1">Glycoside hydrolase family 27 protein</fullName>
    </submittedName>
</protein>
<organism evidence="1 2">
    <name type="scientific">Hygrophoropsis aurantiaca</name>
    <dbReference type="NCBI Taxonomy" id="72124"/>
    <lineage>
        <taxon>Eukaryota</taxon>
        <taxon>Fungi</taxon>
        <taxon>Dikarya</taxon>
        <taxon>Basidiomycota</taxon>
        <taxon>Agaricomycotina</taxon>
        <taxon>Agaricomycetes</taxon>
        <taxon>Agaricomycetidae</taxon>
        <taxon>Boletales</taxon>
        <taxon>Coniophorineae</taxon>
        <taxon>Hygrophoropsidaceae</taxon>
        <taxon>Hygrophoropsis</taxon>
    </lineage>
</organism>
<evidence type="ECO:0000313" key="2">
    <source>
        <dbReference type="Proteomes" id="UP000790377"/>
    </source>
</evidence>
<keyword evidence="1" id="KW-0378">Hydrolase</keyword>
<gene>
    <name evidence="1" type="ORF">BJ138DRAFT_1003476</name>
</gene>
<evidence type="ECO:0000313" key="1">
    <source>
        <dbReference type="EMBL" id="KAH7912901.1"/>
    </source>
</evidence>
<reference evidence="1" key="1">
    <citation type="journal article" date="2021" name="New Phytol.">
        <title>Evolutionary innovations through gain and loss of genes in the ectomycorrhizal Boletales.</title>
        <authorList>
            <person name="Wu G."/>
            <person name="Miyauchi S."/>
            <person name="Morin E."/>
            <person name="Kuo A."/>
            <person name="Drula E."/>
            <person name="Varga T."/>
            <person name="Kohler A."/>
            <person name="Feng B."/>
            <person name="Cao Y."/>
            <person name="Lipzen A."/>
            <person name="Daum C."/>
            <person name="Hundley H."/>
            <person name="Pangilinan J."/>
            <person name="Johnson J."/>
            <person name="Barry K."/>
            <person name="LaButti K."/>
            <person name="Ng V."/>
            <person name="Ahrendt S."/>
            <person name="Min B."/>
            <person name="Choi I.G."/>
            <person name="Park H."/>
            <person name="Plett J.M."/>
            <person name="Magnuson J."/>
            <person name="Spatafora J.W."/>
            <person name="Nagy L.G."/>
            <person name="Henrissat B."/>
            <person name="Grigoriev I.V."/>
            <person name="Yang Z.L."/>
            <person name="Xu J."/>
            <person name="Martin F.M."/>
        </authorList>
    </citation>
    <scope>NUCLEOTIDE SEQUENCE</scope>
    <source>
        <strain evidence="1">ATCC 28755</strain>
    </source>
</reference>
<name>A0ACB8AIY4_9AGAM</name>
<proteinExistence type="predicted"/>
<keyword evidence="2" id="KW-1185">Reference proteome</keyword>
<dbReference type="Proteomes" id="UP000790377">
    <property type="component" value="Unassembled WGS sequence"/>
</dbReference>
<dbReference type="EMBL" id="MU267641">
    <property type="protein sequence ID" value="KAH7912901.1"/>
    <property type="molecule type" value="Genomic_DNA"/>
</dbReference>
<comment type="caution">
    <text evidence="1">The sequence shown here is derived from an EMBL/GenBank/DDBJ whole genome shotgun (WGS) entry which is preliminary data.</text>
</comment>
<sequence length="498" mass="54130">MRRVLLDFAAVASIIFPGVHGAKYGVGGVYNGLARTPQMGWDNFNALGNAVTESLLVQSAQLIVNYGLRDVGYEYIILDDAWSNGRSANGSLIPDYTKFPNGMAAVADSMHEIGLKFGMYSSAGTMTCAGYAGSLGYESIDAQTLASWGVDYLKYDNCYNEGESGTPLITYTRYKAMSDALNATGRPILYSMCNWGEDYPWKWAQTIGNSWRMSGDIYDSFDAADANCPCTGDEGYYCALPGFHCSMMNILNKYAPLVSKSQPGAWNDLDMLEVGNGGMTDTEYVTHFSLWAATKSPLIMGNDIRTMTPSTLSILTNPAVLAISQDPSGSSITRRWRYFVNDTDIFGQGEIQLWSGSLAYGDYVVVLLNAGNSARAMNATLEDVFWLDGPGGTASQIQQAWDIYDVWANRMPNATASAIIAANGTSLDGIDVTPYYWNATQTSYVEGLAANSSLLMGNYTGTVQPMGTINANVEAHGIKMFRLRPHLSSTSASKRYEL</sequence>